<keyword evidence="6" id="KW-0408">Iron</keyword>
<dbReference type="EMBL" id="AAOE01000017">
    <property type="protein sequence ID" value="EAR08705.1"/>
    <property type="molecule type" value="Genomic_DNA"/>
</dbReference>
<keyword evidence="2" id="KW-0004">4Fe-4S</keyword>
<dbReference type="InterPro" id="IPR050572">
    <property type="entry name" value="Fe-S_Ferredoxin"/>
</dbReference>
<dbReference type="Proteomes" id="UP000005953">
    <property type="component" value="Unassembled WGS sequence"/>
</dbReference>
<keyword evidence="7" id="KW-0411">Iron-sulfur</keyword>
<feature type="domain" description="4Fe-4S ferredoxin-type" evidence="8">
    <location>
        <begin position="68"/>
        <end position="97"/>
    </location>
</feature>
<gene>
    <name evidence="9" type="ORF">MED297_14355</name>
</gene>
<dbReference type="Gene3D" id="3.30.70.20">
    <property type="match status" value="2"/>
</dbReference>
<dbReference type="AlphaFoldDB" id="A4BGQ7"/>
<dbReference type="Pfam" id="PF13187">
    <property type="entry name" value="Fer4_9"/>
    <property type="match status" value="1"/>
</dbReference>
<dbReference type="InterPro" id="IPR017900">
    <property type="entry name" value="4Fe4S_Fe_S_CS"/>
</dbReference>
<evidence type="ECO:0000313" key="10">
    <source>
        <dbReference type="Proteomes" id="UP000005953"/>
    </source>
</evidence>
<feature type="domain" description="4Fe-4S ferredoxin-type" evidence="8">
    <location>
        <begin position="139"/>
        <end position="168"/>
    </location>
</feature>
<name>A4BGQ7_9GAMM</name>
<dbReference type="PROSITE" id="PS51379">
    <property type="entry name" value="4FE4S_FER_2"/>
    <property type="match status" value="3"/>
</dbReference>
<evidence type="ECO:0000256" key="2">
    <source>
        <dbReference type="ARBA" id="ARBA00022485"/>
    </source>
</evidence>
<evidence type="ECO:0000313" key="9">
    <source>
        <dbReference type="EMBL" id="EAR08705.1"/>
    </source>
</evidence>
<dbReference type="OrthoDB" id="9808559at2"/>
<evidence type="ECO:0000256" key="1">
    <source>
        <dbReference type="ARBA" id="ARBA00022448"/>
    </source>
</evidence>
<dbReference type="HOGENOM" id="CLU_077329_2_1_6"/>
<dbReference type="SUPFAM" id="SSF54862">
    <property type="entry name" value="4Fe-4S ferredoxins"/>
    <property type="match status" value="1"/>
</dbReference>
<reference evidence="9 10" key="1">
    <citation type="submission" date="2006-02" db="EMBL/GenBank/DDBJ databases">
        <authorList>
            <person name="Pinhassi J."/>
            <person name="Pedros-Alio C."/>
            <person name="Ferriera S."/>
            <person name="Johnson J."/>
            <person name="Kravitz S."/>
            <person name="Halpern A."/>
            <person name="Remington K."/>
            <person name="Beeson K."/>
            <person name="Tran B."/>
            <person name="Rogers Y.-H."/>
            <person name="Friedman R."/>
            <person name="Venter J.C."/>
        </authorList>
    </citation>
    <scope>NUCLEOTIDE SEQUENCE [LARGE SCALE GENOMIC DNA]</scope>
    <source>
        <strain evidence="9 10">MED297</strain>
    </source>
</reference>
<dbReference type="PROSITE" id="PS00198">
    <property type="entry name" value="4FE4S_FER_1"/>
    <property type="match status" value="1"/>
</dbReference>
<keyword evidence="1" id="KW-0813">Transport</keyword>
<comment type="caution">
    <text evidence="9">The sequence shown here is derived from an EMBL/GenBank/DDBJ whole genome shotgun (WGS) entry which is preliminary data.</text>
</comment>
<keyword evidence="4" id="KW-0677">Repeat</keyword>
<keyword evidence="3" id="KW-0479">Metal-binding</keyword>
<protein>
    <submittedName>
        <fullName evidence="9">Ferredoxin-type protein NapF</fullName>
    </submittedName>
</protein>
<keyword evidence="10" id="KW-1185">Reference proteome</keyword>
<dbReference type="PANTHER" id="PTHR43687:SF6">
    <property type="entry name" value="L-ASPARTATE SEMIALDEHYDE SULFURTRANSFERASE IRON-SULFUR SUBUNIT"/>
    <property type="match status" value="1"/>
</dbReference>
<dbReference type="STRING" id="314283.MED297_14355"/>
<organism evidence="9 10">
    <name type="scientific">Reinekea blandensis MED297</name>
    <dbReference type="NCBI Taxonomy" id="314283"/>
    <lineage>
        <taxon>Bacteria</taxon>
        <taxon>Pseudomonadati</taxon>
        <taxon>Pseudomonadota</taxon>
        <taxon>Gammaproteobacteria</taxon>
        <taxon>Oceanospirillales</taxon>
        <taxon>Saccharospirillaceae</taxon>
        <taxon>Reinekea</taxon>
    </lineage>
</organism>
<dbReference type="PANTHER" id="PTHR43687">
    <property type="entry name" value="ADENYLYLSULFATE REDUCTASE, BETA SUBUNIT"/>
    <property type="match status" value="1"/>
</dbReference>
<evidence type="ECO:0000256" key="4">
    <source>
        <dbReference type="ARBA" id="ARBA00022737"/>
    </source>
</evidence>
<evidence type="ECO:0000259" key="8">
    <source>
        <dbReference type="PROSITE" id="PS51379"/>
    </source>
</evidence>
<proteinExistence type="predicted"/>
<dbReference type="CDD" id="cd10564">
    <property type="entry name" value="NapF_like"/>
    <property type="match status" value="1"/>
</dbReference>
<dbReference type="Pfam" id="PF12838">
    <property type="entry name" value="Fer4_7"/>
    <property type="match status" value="1"/>
</dbReference>
<feature type="domain" description="4Fe-4S ferredoxin-type" evidence="8">
    <location>
        <begin position="38"/>
        <end position="65"/>
    </location>
</feature>
<dbReference type="NCBIfam" id="TIGR00402">
    <property type="entry name" value="napF"/>
    <property type="match status" value="1"/>
</dbReference>
<dbReference type="InterPro" id="IPR017896">
    <property type="entry name" value="4Fe4S_Fe-S-bd"/>
</dbReference>
<dbReference type="GO" id="GO:0046872">
    <property type="term" value="F:metal ion binding"/>
    <property type="evidence" value="ECO:0007669"/>
    <property type="project" value="UniProtKB-KW"/>
</dbReference>
<dbReference type="InterPro" id="IPR004496">
    <property type="entry name" value="NapF"/>
</dbReference>
<dbReference type="RefSeq" id="WP_008042855.1">
    <property type="nucleotide sequence ID" value="NZ_CH724149.1"/>
</dbReference>
<evidence type="ECO:0000256" key="7">
    <source>
        <dbReference type="ARBA" id="ARBA00023014"/>
    </source>
</evidence>
<dbReference type="GO" id="GO:0051539">
    <property type="term" value="F:4 iron, 4 sulfur cluster binding"/>
    <property type="evidence" value="ECO:0007669"/>
    <property type="project" value="UniProtKB-KW"/>
</dbReference>
<evidence type="ECO:0000256" key="3">
    <source>
        <dbReference type="ARBA" id="ARBA00022723"/>
    </source>
</evidence>
<evidence type="ECO:0000256" key="5">
    <source>
        <dbReference type="ARBA" id="ARBA00022982"/>
    </source>
</evidence>
<keyword evidence="5" id="KW-0249">Electron transport</keyword>
<accession>A4BGQ7</accession>
<sequence>MGLQTATSRRGLFRSLASQASGRASPTPVLRPPGALPESAFVDQCTRCGECQVACPEAIIVRGDGGFPELSFQNNACIGCGDCVEACEPGALQSDADPWPVGQWQVNDQCLPQQGVSCRSCQDACETSAIRFPMTSAVPSPELDASQCTACGACVSVCPTDAIAIQPVNQTSNERVQHEECR</sequence>
<evidence type="ECO:0000256" key="6">
    <source>
        <dbReference type="ARBA" id="ARBA00023004"/>
    </source>
</evidence>